<evidence type="ECO:0000256" key="4">
    <source>
        <dbReference type="ARBA" id="ARBA00011738"/>
    </source>
</evidence>
<evidence type="ECO:0000313" key="12">
    <source>
        <dbReference type="Proteomes" id="UP000295301"/>
    </source>
</evidence>
<name>A0A4R5UQI2_9RHOB</name>
<dbReference type="SUPFAM" id="SSF53383">
    <property type="entry name" value="PLP-dependent transferases"/>
    <property type="match status" value="1"/>
</dbReference>
<dbReference type="InterPro" id="IPR005861">
    <property type="entry name" value="HisP_aminotrans"/>
</dbReference>
<gene>
    <name evidence="9" type="primary">hisC</name>
    <name evidence="11" type="ORF">E1832_21760</name>
</gene>
<evidence type="ECO:0000256" key="9">
    <source>
        <dbReference type="HAMAP-Rule" id="MF_01023"/>
    </source>
</evidence>
<dbReference type="InterPro" id="IPR015424">
    <property type="entry name" value="PyrdxlP-dep_Trfase"/>
</dbReference>
<reference evidence="11 12" key="1">
    <citation type="submission" date="2019-03" db="EMBL/GenBank/DDBJ databases">
        <title>Ruegeria lutea sp. nov., a novel strain, isolated from marine sediment, the Masan Bay, South Korea.</title>
        <authorList>
            <person name="Kim J."/>
            <person name="Kim D.-Y."/>
            <person name="Lee S.-S."/>
        </authorList>
    </citation>
    <scope>NUCLEOTIDE SEQUENCE [LARGE SCALE GENOMIC DNA]</scope>
    <source>
        <strain evidence="11 12">318-1</strain>
    </source>
</reference>
<proteinExistence type="inferred from homology"/>
<dbReference type="Proteomes" id="UP000295301">
    <property type="component" value="Unassembled WGS sequence"/>
</dbReference>
<feature type="domain" description="Aminotransferase class I/classII large" evidence="10">
    <location>
        <begin position="27"/>
        <end position="353"/>
    </location>
</feature>
<keyword evidence="7 9" id="KW-0663">Pyridoxal phosphate</keyword>
<comment type="cofactor">
    <cofactor evidence="1 9">
        <name>pyridoxal 5'-phosphate</name>
        <dbReference type="ChEBI" id="CHEBI:597326"/>
    </cofactor>
</comment>
<evidence type="ECO:0000256" key="3">
    <source>
        <dbReference type="ARBA" id="ARBA00007970"/>
    </source>
</evidence>
<dbReference type="AlphaFoldDB" id="A0A4R5UQI2"/>
<keyword evidence="12" id="KW-1185">Reference proteome</keyword>
<evidence type="ECO:0000256" key="1">
    <source>
        <dbReference type="ARBA" id="ARBA00001933"/>
    </source>
</evidence>
<accession>A0A4R5UQI2</accession>
<protein>
    <recommendedName>
        <fullName evidence="9">Histidinol-phosphate aminotransferase</fullName>
        <ecNumber evidence="9">2.6.1.9</ecNumber>
    </recommendedName>
    <alternativeName>
        <fullName evidence="9">Imidazole acetol-phosphate transaminase</fullName>
    </alternativeName>
</protein>
<keyword evidence="9" id="KW-0368">Histidine biosynthesis</keyword>
<evidence type="ECO:0000256" key="5">
    <source>
        <dbReference type="ARBA" id="ARBA00022576"/>
    </source>
</evidence>
<dbReference type="Gene3D" id="3.90.1150.10">
    <property type="entry name" value="Aspartate Aminotransferase, domain 1"/>
    <property type="match status" value="1"/>
</dbReference>
<dbReference type="UniPathway" id="UPA00031">
    <property type="reaction ID" value="UER00012"/>
</dbReference>
<dbReference type="InterPro" id="IPR015421">
    <property type="entry name" value="PyrdxlP-dep_Trfase_major"/>
</dbReference>
<organism evidence="11 12">
    <name type="scientific">Antarcticimicrobium luteum</name>
    <dbReference type="NCBI Taxonomy" id="2547397"/>
    <lineage>
        <taxon>Bacteria</taxon>
        <taxon>Pseudomonadati</taxon>
        <taxon>Pseudomonadota</taxon>
        <taxon>Alphaproteobacteria</taxon>
        <taxon>Rhodobacterales</taxon>
        <taxon>Paracoccaceae</taxon>
        <taxon>Antarcticimicrobium</taxon>
    </lineage>
</organism>
<dbReference type="InterPro" id="IPR004839">
    <property type="entry name" value="Aminotransferase_I/II_large"/>
</dbReference>
<dbReference type="PANTHER" id="PTHR43643">
    <property type="entry name" value="HISTIDINOL-PHOSPHATE AMINOTRANSFERASE 2"/>
    <property type="match status" value="1"/>
</dbReference>
<dbReference type="EC" id="2.6.1.9" evidence="9"/>
<dbReference type="NCBIfam" id="TIGR01141">
    <property type="entry name" value="hisC"/>
    <property type="match status" value="1"/>
</dbReference>
<dbReference type="CDD" id="cd00609">
    <property type="entry name" value="AAT_like"/>
    <property type="match status" value="1"/>
</dbReference>
<comment type="caution">
    <text evidence="11">The sequence shown here is derived from an EMBL/GenBank/DDBJ whole genome shotgun (WGS) entry which is preliminary data.</text>
</comment>
<evidence type="ECO:0000256" key="7">
    <source>
        <dbReference type="ARBA" id="ARBA00022898"/>
    </source>
</evidence>
<comment type="similarity">
    <text evidence="3 9">Belongs to the class-II pyridoxal-phosphate-dependent aminotransferase family. Histidinol-phosphate aminotransferase subfamily.</text>
</comment>
<dbReference type="EMBL" id="SMUV01000074">
    <property type="protein sequence ID" value="TDK41314.1"/>
    <property type="molecule type" value="Genomic_DNA"/>
</dbReference>
<evidence type="ECO:0000313" key="11">
    <source>
        <dbReference type="EMBL" id="TDK41314.1"/>
    </source>
</evidence>
<comment type="catalytic activity">
    <reaction evidence="8 9">
        <text>L-histidinol phosphate + 2-oxoglutarate = 3-(imidazol-4-yl)-2-oxopropyl phosphate + L-glutamate</text>
        <dbReference type="Rhea" id="RHEA:23744"/>
        <dbReference type="ChEBI" id="CHEBI:16810"/>
        <dbReference type="ChEBI" id="CHEBI:29985"/>
        <dbReference type="ChEBI" id="CHEBI:57766"/>
        <dbReference type="ChEBI" id="CHEBI:57980"/>
        <dbReference type="EC" id="2.6.1.9"/>
    </reaction>
</comment>
<keyword evidence="9" id="KW-0028">Amino-acid biosynthesis</keyword>
<dbReference type="PANTHER" id="PTHR43643:SF3">
    <property type="entry name" value="HISTIDINOL-PHOSPHATE AMINOTRANSFERASE"/>
    <property type="match status" value="1"/>
</dbReference>
<comment type="subunit">
    <text evidence="4 9">Homodimer.</text>
</comment>
<evidence type="ECO:0000256" key="2">
    <source>
        <dbReference type="ARBA" id="ARBA00005011"/>
    </source>
</evidence>
<keyword evidence="6 9" id="KW-0808">Transferase</keyword>
<sequence>MRKITPQPGIMDIALYEGGKATIGGRTDVLKLSSNENPLGAPPSAQAALAEAAKTLHRYPSTDHADLRQAIGEVHGLDPARIICGVGSDEVLQFVCQAFAGPGDEIIHTEHGFSMYPVLIHMAGATPVCVPEAERRVDVDAILAAVTDKTRIVLLTNPGNPTGTILPAGELDRLADGLPAHVLLVIDGAYTEYAEGFDGGAALAGARPNVIMTRTFSKVYGLGGLRIGWGYGPRELIEVMTRIRQPFNLSGVQLAVAEAAVRDRDWVETCTALNAQQRARLVGAIRQLGVACDDSHTNFVLARFADAEEATAVDQMFQDDGIILRRVTGYGFPEALRITVGDEEQTGRVIETLTRWREQA</sequence>
<keyword evidence="5 9" id="KW-0032">Aminotransferase</keyword>
<evidence type="ECO:0000256" key="8">
    <source>
        <dbReference type="ARBA" id="ARBA00047481"/>
    </source>
</evidence>
<dbReference type="InterPro" id="IPR050106">
    <property type="entry name" value="HistidinolP_aminotransfase"/>
</dbReference>
<dbReference type="InterPro" id="IPR015422">
    <property type="entry name" value="PyrdxlP-dep_Trfase_small"/>
</dbReference>
<dbReference type="Pfam" id="PF00155">
    <property type="entry name" value="Aminotran_1_2"/>
    <property type="match status" value="1"/>
</dbReference>
<dbReference type="GO" id="GO:0030170">
    <property type="term" value="F:pyridoxal phosphate binding"/>
    <property type="evidence" value="ECO:0007669"/>
    <property type="project" value="InterPro"/>
</dbReference>
<dbReference type="Gene3D" id="3.40.640.10">
    <property type="entry name" value="Type I PLP-dependent aspartate aminotransferase-like (Major domain)"/>
    <property type="match status" value="1"/>
</dbReference>
<dbReference type="RefSeq" id="WP_133361882.1">
    <property type="nucleotide sequence ID" value="NZ_SMUV01000074.1"/>
</dbReference>
<feature type="modified residue" description="N6-(pyridoxal phosphate)lysine" evidence="9">
    <location>
        <position position="218"/>
    </location>
</feature>
<comment type="pathway">
    <text evidence="2 9">Amino-acid biosynthesis; L-histidine biosynthesis; L-histidine from 5-phospho-alpha-D-ribose 1-diphosphate: step 7/9.</text>
</comment>
<evidence type="ECO:0000256" key="6">
    <source>
        <dbReference type="ARBA" id="ARBA00022679"/>
    </source>
</evidence>
<dbReference type="HAMAP" id="MF_01023">
    <property type="entry name" value="HisC_aminotrans_2"/>
    <property type="match status" value="1"/>
</dbReference>
<dbReference type="GO" id="GO:0000105">
    <property type="term" value="P:L-histidine biosynthetic process"/>
    <property type="evidence" value="ECO:0007669"/>
    <property type="project" value="UniProtKB-UniRule"/>
</dbReference>
<dbReference type="OrthoDB" id="9809616at2"/>
<evidence type="ECO:0000259" key="10">
    <source>
        <dbReference type="Pfam" id="PF00155"/>
    </source>
</evidence>
<dbReference type="GO" id="GO:0004400">
    <property type="term" value="F:histidinol-phosphate transaminase activity"/>
    <property type="evidence" value="ECO:0007669"/>
    <property type="project" value="UniProtKB-UniRule"/>
</dbReference>